<comment type="caution">
    <text evidence="1">The sequence shown here is derived from an EMBL/GenBank/DDBJ whole genome shotgun (WGS) entry which is preliminary data.</text>
</comment>
<evidence type="ECO:0000313" key="1">
    <source>
        <dbReference type="EMBL" id="ORV89474.1"/>
    </source>
</evidence>
<dbReference type="AlphaFoldDB" id="A0A1X1WSA5"/>
<proteinExistence type="predicted"/>
<sequence>MDSTFRFLGADAAELLDEFLGRRHPDLRERVRRSGTVPASDAELIMVALSEELTNNLDEDWEPAGYGRTVSAVMAAFNRTRIAEWP</sequence>
<evidence type="ECO:0000313" key="2">
    <source>
        <dbReference type="Proteomes" id="UP000193622"/>
    </source>
</evidence>
<gene>
    <name evidence="1" type="ORF">AWC12_08545</name>
</gene>
<reference evidence="1 2" key="1">
    <citation type="submission" date="2016-01" db="EMBL/GenBank/DDBJ databases">
        <title>The new phylogeny of the genus Mycobacterium.</title>
        <authorList>
            <person name="Tarcisio F."/>
            <person name="Conor M."/>
            <person name="Antonella G."/>
            <person name="Elisabetta G."/>
            <person name="Giulia F.S."/>
            <person name="Sara T."/>
            <person name="Anna F."/>
            <person name="Clotilde B."/>
            <person name="Roberto B."/>
            <person name="Veronica D.S."/>
            <person name="Fabio R."/>
            <person name="Monica P."/>
            <person name="Olivier J."/>
            <person name="Enrico T."/>
            <person name="Nicola S."/>
        </authorList>
    </citation>
    <scope>NUCLEOTIDE SEQUENCE [LARGE SCALE GENOMIC DNA]</scope>
    <source>
        <strain evidence="1 2">DSM 45541</strain>
    </source>
</reference>
<dbReference type="EMBL" id="LQPC01000026">
    <property type="protein sequence ID" value="ORV89474.1"/>
    <property type="molecule type" value="Genomic_DNA"/>
</dbReference>
<name>A0A1X1WSA5_MYCIR</name>
<dbReference type="Proteomes" id="UP000193622">
    <property type="component" value="Unassembled WGS sequence"/>
</dbReference>
<dbReference type="RefSeq" id="WP_085173403.1">
    <property type="nucleotide sequence ID" value="NZ_LQPC01000026.1"/>
</dbReference>
<protein>
    <submittedName>
        <fullName evidence="1">Uncharacterized protein</fullName>
    </submittedName>
</protein>
<accession>A0A1X1WSA5</accession>
<organism evidence="1 2">
    <name type="scientific">Mycolicibacterium iranicum</name>
    <name type="common">Mycobacterium iranicum</name>
    <dbReference type="NCBI Taxonomy" id="912594"/>
    <lineage>
        <taxon>Bacteria</taxon>
        <taxon>Bacillati</taxon>
        <taxon>Actinomycetota</taxon>
        <taxon>Actinomycetes</taxon>
        <taxon>Mycobacteriales</taxon>
        <taxon>Mycobacteriaceae</taxon>
        <taxon>Mycolicibacterium</taxon>
    </lineage>
</organism>